<dbReference type="InterPro" id="IPR050306">
    <property type="entry name" value="PfkB_Carbo_kinase"/>
</dbReference>
<evidence type="ECO:0000256" key="4">
    <source>
        <dbReference type="ARBA" id="ARBA00022777"/>
    </source>
</evidence>
<protein>
    <submittedName>
        <fullName evidence="7">Sugar kinase</fullName>
    </submittedName>
</protein>
<dbReference type="GO" id="GO:0005524">
    <property type="term" value="F:ATP binding"/>
    <property type="evidence" value="ECO:0007669"/>
    <property type="project" value="UniProtKB-KW"/>
</dbReference>
<evidence type="ECO:0000256" key="5">
    <source>
        <dbReference type="ARBA" id="ARBA00022840"/>
    </source>
</evidence>
<dbReference type="AlphaFoldDB" id="A0A936YJH4"/>
<dbReference type="EMBL" id="JAEQNC010000003">
    <property type="protein sequence ID" value="MBL0371474.1"/>
    <property type="molecule type" value="Genomic_DNA"/>
</dbReference>
<organism evidence="7 8">
    <name type="scientific">Rhizobium setariae</name>
    <dbReference type="NCBI Taxonomy" id="2801340"/>
    <lineage>
        <taxon>Bacteria</taxon>
        <taxon>Pseudomonadati</taxon>
        <taxon>Pseudomonadota</taxon>
        <taxon>Alphaproteobacteria</taxon>
        <taxon>Hyphomicrobiales</taxon>
        <taxon>Rhizobiaceae</taxon>
        <taxon>Rhizobium/Agrobacterium group</taxon>
        <taxon>Rhizobium</taxon>
    </lineage>
</organism>
<dbReference type="InterPro" id="IPR011611">
    <property type="entry name" value="PfkB_dom"/>
</dbReference>
<comment type="similarity">
    <text evidence="1">Belongs to the carbohydrate kinase PfkB family.</text>
</comment>
<evidence type="ECO:0000256" key="3">
    <source>
        <dbReference type="ARBA" id="ARBA00022741"/>
    </source>
</evidence>
<evidence type="ECO:0000256" key="1">
    <source>
        <dbReference type="ARBA" id="ARBA00010688"/>
    </source>
</evidence>
<evidence type="ECO:0000259" key="6">
    <source>
        <dbReference type="Pfam" id="PF00294"/>
    </source>
</evidence>
<evidence type="ECO:0000313" key="8">
    <source>
        <dbReference type="Proteomes" id="UP000633219"/>
    </source>
</evidence>
<gene>
    <name evidence="7" type="ORF">JJB09_05485</name>
</gene>
<accession>A0A936YJH4</accession>
<reference evidence="7" key="1">
    <citation type="submission" date="2021-01" db="EMBL/GenBank/DDBJ databases">
        <title>Rhizobium sp. strain KVB221 16S ribosomal RNA gene Genome sequencing and assembly.</title>
        <authorList>
            <person name="Kang M."/>
        </authorList>
    </citation>
    <scope>NUCLEOTIDE SEQUENCE</scope>
    <source>
        <strain evidence="7">KVB221</strain>
    </source>
</reference>
<dbReference type="CDD" id="cd01166">
    <property type="entry name" value="KdgK"/>
    <property type="match status" value="1"/>
</dbReference>
<dbReference type="Proteomes" id="UP000633219">
    <property type="component" value="Unassembled WGS sequence"/>
</dbReference>
<evidence type="ECO:0000313" key="7">
    <source>
        <dbReference type="EMBL" id="MBL0371474.1"/>
    </source>
</evidence>
<dbReference type="PANTHER" id="PTHR43085">
    <property type="entry name" value="HEXOKINASE FAMILY MEMBER"/>
    <property type="match status" value="1"/>
</dbReference>
<dbReference type="InterPro" id="IPR002173">
    <property type="entry name" value="Carboh/pur_kinase_PfkB_CS"/>
</dbReference>
<proteinExistence type="inferred from homology"/>
<keyword evidence="5" id="KW-0067">ATP-binding</keyword>
<dbReference type="Pfam" id="PF00294">
    <property type="entry name" value="PfkB"/>
    <property type="match status" value="1"/>
</dbReference>
<name>A0A936YJH4_9HYPH</name>
<comment type="caution">
    <text evidence="7">The sequence shown here is derived from an EMBL/GenBank/DDBJ whole genome shotgun (WGS) entry which is preliminary data.</text>
</comment>
<dbReference type="SUPFAM" id="SSF53613">
    <property type="entry name" value="Ribokinase-like"/>
    <property type="match status" value="1"/>
</dbReference>
<evidence type="ECO:0000256" key="2">
    <source>
        <dbReference type="ARBA" id="ARBA00022679"/>
    </source>
</evidence>
<dbReference type="PANTHER" id="PTHR43085:SF1">
    <property type="entry name" value="PSEUDOURIDINE KINASE-RELATED"/>
    <property type="match status" value="1"/>
</dbReference>
<keyword evidence="8" id="KW-1185">Reference proteome</keyword>
<keyword evidence="4 7" id="KW-0418">Kinase</keyword>
<dbReference type="RefSeq" id="WP_201654366.1">
    <property type="nucleotide sequence ID" value="NZ_JAEQNC010000003.1"/>
</dbReference>
<sequence>MSQAERPAIAPEALGPAITIGEILVEIMADAPGLGFLEPLALTGPFPSGAPAIFIDQLARMGASAGIIAAVGADDFGTVNIRRLADDGVDVSAIAIAPQHPTGTAFVRYKPDGGRDFVFNIALSAAGEIHPTEQARALIGRAGHLHLMGTALTIPHAWPVIQYAMDTIRSRGGSFSFDPNVRKELLASPDFRERFAAVLARADVLLPSGDELFAAAPAANEPEAVTKLLDLGISEIVLKRGASGATVFTRAGRYDATAYGVEEIDPTGAGDCFGGAYIACRRLGLPIEQALDYANAAGAIAVTARGPMEGASTRDMLEAFMNNAGRM</sequence>
<keyword evidence="2" id="KW-0808">Transferase</keyword>
<dbReference type="GO" id="GO:0016301">
    <property type="term" value="F:kinase activity"/>
    <property type="evidence" value="ECO:0007669"/>
    <property type="project" value="UniProtKB-KW"/>
</dbReference>
<feature type="domain" description="Carbohydrate kinase PfkB" evidence="6">
    <location>
        <begin position="55"/>
        <end position="312"/>
    </location>
</feature>
<dbReference type="InterPro" id="IPR029056">
    <property type="entry name" value="Ribokinase-like"/>
</dbReference>
<keyword evidence="3" id="KW-0547">Nucleotide-binding</keyword>
<dbReference type="Gene3D" id="3.40.1190.20">
    <property type="match status" value="1"/>
</dbReference>
<dbReference type="PROSITE" id="PS00584">
    <property type="entry name" value="PFKB_KINASES_2"/>
    <property type="match status" value="1"/>
</dbReference>